<accession>A0ABW3MVA7</accession>
<dbReference type="InterPro" id="IPR025159">
    <property type="entry name" value="AbiEi_N"/>
</dbReference>
<dbReference type="RefSeq" id="WP_386052495.1">
    <property type="nucleotide sequence ID" value="NZ_JBHTKH010000005.1"/>
</dbReference>
<evidence type="ECO:0000313" key="2">
    <source>
        <dbReference type="EMBL" id="MFD1054588.1"/>
    </source>
</evidence>
<protein>
    <submittedName>
        <fullName evidence="2">Type IV toxin-antitoxin system AbiEi family antitoxin domain-containing protein</fullName>
    </submittedName>
</protein>
<proteinExistence type="predicted"/>
<dbReference type="EMBL" id="JBHTKH010000005">
    <property type="protein sequence ID" value="MFD1054588.1"/>
    <property type="molecule type" value="Genomic_DNA"/>
</dbReference>
<dbReference type="Proteomes" id="UP001597046">
    <property type="component" value="Unassembled WGS sequence"/>
</dbReference>
<dbReference type="InterPro" id="IPR011335">
    <property type="entry name" value="Restrct_endonuc-II-like"/>
</dbReference>
<evidence type="ECO:0000259" key="1">
    <source>
        <dbReference type="Pfam" id="PF13338"/>
    </source>
</evidence>
<gene>
    <name evidence="2" type="ORF">ACFQ2V_09755</name>
</gene>
<name>A0ABW3MVA7_9MICO</name>
<feature type="domain" description="AbiEi antitoxin N-terminal" evidence="1">
    <location>
        <begin position="10"/>
        <end position="46"/>
    </location>
</feature>
<comment type="caution">
    <text evidence="2">The sequence shown here is derived from an EMBL/GenBank/DDBJ whole genome shotgun (WGS) entry which is preliminary data.</text>
</comment>
<organism evidence="2 3">
    <name type="scientific">Terrabacter terrigena</name>
    <dbReference type="NCBI Taxonomy" id="574718"/>
    <lineage>
        <taxon>Bacteria</taxon>
        <taxon>Bacillati</taxon>
        <taxon>Actinomycetota</taxon>
        <taxon>Actinomycetes</taxon>
        <taxon>Micrococcales</taxon>
        <taxon>Intrasporangiaceae</taxon>
        <taxon>Terrabacter</taxon>
    </lineage>
</organism>
<dbReference type="Pfam" id="PF13338">
    <property type="entry name" value="AbiEi_4"/>
    <property type="match status" value="1"/>
</dbReference>
<sequence>MNLRLLGADGVFSAAAAVRHGIDSHELDRLVRAGRCERVSRGWYAVRDDPSQPLGAEHRHTRTAIALGRQFAARAAVSHHSLLLLHDLPTWRADLGTVHLTSTRPASATDVGIASRREGLVIHRHVPGLVVPTSSQPTSESTLPYAVPLGHAVVQAGLLAGPEAALVPADAALARRLVTREQLSAAVAALAGRRGIGVVRAAVEHADARHESPGESRTAYLLRALGHEADPQIEVAAEGRRYRADFRIRGTRVLVEFDGQVKYTDRAALFDEKRREDALRRTGWVVVRLVWSDLAQPDLVRRRLRDALRAAVA</sequence>
<keyword evidence="3" id="KW-1185">Reference proteome</keyword>
<evidence type="ECO:0000313" key="3">
    <source>
        <dbReference type="Proteomes" id="UP001597046"/>
    </source>
</evidence>
<dbReference type="SUPFAM" id="SSF52980">
    <property type="entry name" value="Restriction endonuclease-like"/>
    <property type="match status" value="1"/>
</dbReference>
<dbReference type="Gene3D" id="3.40.960.10">
    <property type="entry name" value="VSR Endonuclease"/>
    <property type="match status" value="1"/>
</dbReference>
<reference evidence="3" key="1">
    <citation type="journal article" date="2019" name="Int. J. Syst. Evol. Microbiol.">
        <title>The Global Catalogue of Microorganisms (GCM) 10K type strain sequencing project: providing services to taxonomists for standard genome sequencing and annotation.</title>
        <authorList>
            <consortium name="The Broad Institute Genomics Platform"/>
            <consortium name="The Broad Institute Genome Sequencing Center for Infectious Disease"/>
            <person name="Wu L."/>
            <person name="Ma J."/>
        </authorList>
    </citation>
    <scope>NUCLEOTIDE SEQUENCE [LARGE SCALE GENOMIC DNA]</scope>
    <source>
        <strain evidence="3">CCUG 57508</strain>
    </source>
</reference>